<dbReference type="InterPro" id="IPR033932">
    <property type="entry name" value="YtcJ-like"/>
</dbReference>
<dbReference type="InterPro" id="IPR032466">
    <property type="entry name" value="Metal_Hydrolase"/>
</dbReference>
<dbReference type="AlphaFoldDB" id="A0A9E7NAZ1"/>
<protein>
    <submittedName>
        <fullName evidence="3">Amidohydrolase</fullName>
    </submittedName>
</protein>
<organism evidence="3 4">
    <name type="scientific">Natronosalvus rutilus</name>
    <dbReference type="NCBI Taxonomy" id="2953753"/>
    <lineage>
        <taxon>Archaea</taxon>
        <taxon>Methanobacteriati</taxon>
        <taxon>Methanobacteriota</taxon>
        <taxon>Stenosarchaea group</taxon>
        <taxon>Halobacteria</taxon>
        <taxon>Halobacteriales</taxon>
        <taxon>Natrialbaceae</taxon>
        <taxon>Natronosalvus</taxon>
    </lineage>
</organism>
<dbReference type="SUPFAM" id="SSF51556">
    <property type="entry name" value="Metallo-dependent hydrolases"/>
    <property type="match status" value="1"/>
</dbReference>
<name>A0A9E7NAZ1_9EURY</name>
<accession>A0A9E7NAZ1</accession>
<dbReference type="KEGG" id="sawl:NGM29_02135"/>
<dbReference type="PANTHER" id="PTHR22642:SF2">
    <property type="entry name" value="PROTEIN LONG AFTER FAR-RED 3"/>
    <property type="match status" value="1"/>
</dbReference>
<gene>
    <name evidence="3" type="ORF">NGM29_02135</name>
</gene>
<feature type="compositionally biased region" description="Acidic residues" evidence="1">
    <location>
        <begin position="318"/>
        <end position="328"/>
    </location>
</feature>
<dbReference type="Gene3D" id="3.20.20.140">
    <property type="entry name" value="Metal-dependent hydrolases"/>
    <property type="match status" value="1"/>
</dbReference>
<feature type="domain" description="Amidohydrolase 3" evidence="2">
    <location>
        <begin position="61"/>
        <end position="541"/>
    </location>
</feature>
<dbReference type="GO" id="GO:0016810">
    <property type="term" value="F:hydrolase activity, acting on carbon-nitrogen (but not peptide) bonds"/>
    <property type="evidence" value="ECO:0007669"/>
    <property type="project" value="InterPro"/>
</dbReference>
<dbReference type="InterPro" id="IPR011059">
    <property type="entry name" value="Metal-dep_hydrolase_composite"/>
</dbReference>
<dbReference type="GeneID" id="73288807"/>
<evidence type="ECO:0000313" key="3">
    <source>
        <dbReference type="EMBL" id="UTF54106.1"/>
    </source>
</evidence>
<dbReference type="CDD" id="cd01300">
    <property type="entry name" value="YtcJ_like"/>
    <property type="match status" value="1"/>
</dbReference>
<dbReference type="Gene3D" id="2.30.40.10">
    <property type="entry name" value="Urease, subunit C, domain 1"/>
    <property type="match status" value="1"/>
</dbReference>
<dbReference type="Pfam" id="PF07969">
    <property type="entry name" value="Amidohydro_3"/>
    <property type="match status" value="1"/>
</dbReference>
<dbReference type="Gene3D" id="3.10.310.70">
    <property type="match status" value="1"/>
</dbReference>
<proteinExistence type="predicted"/>
<feature type="region of interest" description="Disordered" evidence="1">
    <location>
        <begin position="300"/>
        <end position="334"/>
    </location>
</feature>
<keyword evidence="4" id="KW-1185">Reference proteome</keyword>
<evidence type="ECO:0000259" key="2">
    <source>
        <dbReference type="Pfam" id="PF07969"/>
    </source>
</evidence>
<dbReference type="EMBL" id="CP100355">
    <property type="protein sequence ID" value="UTF54106.1"/>
    <property type="molecule type" value="Genomic_DNA"/>
</dbReference>
<sequence>MTDAADTVLVDARVYSLADVDGTDPDAPEPDPAEALAIRDGEIVRVGREYEVRFLEGVETDVIDCEGRPVLPGFIDAHTHVENLGQYLVHADLSAAETLEGALDALATHADDASDREWLLGFGYDESEWPENRYLTATDLDAVSEDRPVVAMRVDMHTASLNSVALERLTGSMPAADVETEGGEPTGVVVEEATEAVWDAIEPDYAETHDLVTAALEHANALGVTGVHDKVRQSHAPRVYRDLEAASELTCRVRLDYWSDHLESLLDAGLATNGGSEFVEMGGIKSFTDGSFGGRTAKLFEPYADLPGGGGDGHGDGDGDGDSNDDSPEAGRGQWVVDPAELEETATKAANEGDYQLTVHAIGDEAIEETISAFEATPNTETARHRVEHAELATDDHLERMAEAGIVASVQPNFLQWAGEGGLYDQRLGVERRERSNRYRSMLEAGVPLAFGSDCMPLDPLLGVHHAVNAPVEAQRLSVTAALRAYTAGAAYAGFDEDRLGTLEVGKKADITVLEASPWDQTVQIDEIDVAMTLVDGEVVHDAGLKSS</sequence>
<dbReference type="Proteomes" id="UP001056855">
    <property type="component" value="Chromosome"/>
</dbReference>
<reference evidence="3" key="1">
    <citation type="submission" date="2022-06" db="EMBL/GenBank/DDBJ databases">
        <title>Diverse halophilic archaea isolated from saline environments.</title>
        <authorList>
            <person name="Cui H.-L."/>
        </authorList>
    </citation>
    <scope>NUCLEOTIDE SEQUENCE</scope>
    <source>
        <strain evidence="3">WLHS1</strain>
    </source>
</reference>
<evidence type="ECO:0000313" key="4">
    <source>
        <dbReference type="Proteomes" id="UP001056855"/>
    </source>
</evidence>
<dbReference type="RefSeq" id="WP_254158613.1">
    <property type="nucleotide sequence ID" value="NZ_CP100355.1"/>
</dbReference>
<dbReference type="SUPFAM" id="SSF51338">
    <property type="entry name" value="Composite domain of metallo-dependent hydrolases"/>
    <property type="match status" value="1"/>
</dbReference>
<dbReference type="InterPro" id="IPR013108">
    <property type="entry name" value="Amidohydro_3"/>
</dbReference>
<evidence type="ECO:0000256" key="1">
    <source>
        <dbReference type="SAM" id="MobiDB-lite"/>
    </source>
</evidence>
<dbReference type="PANTHER" id="PTHR22642">
    <property type="entry name" value="IMIDAZOLONEPROPIONASE"/>
    <property type="match status" value="1"/>
</dbReference>